<comment type="caution">
    <text evidence="2">The sequence shown here is derived from an EMBL/GenBank/DDBJ whole genome shotgun (WGS) entry which is preliminary data.</text>
</comment>
<dbReference type="EMBL" id="CARXXK010000002">
    <property type="protein sequence ID" value="CAI6353060.1"/>
    <property type="molecule type" value="Genomic_DNA"/>
</dbReference>
<dbReference type="AlphaFoldDB" id="A0AAV0WB05"/>
<keyword evidence="3" id="KW-1185">Reference proteome</keyword>
<proteinExistence type="predicted"/>
<gene>
    <name evidence="2" type="ORF">MEUPH1_LOCUS9225</name>
</gene>
<dbReference type="Pfam" id="PF10545">
    <property type="entry name" value="MADF_DNA_bdg"/>
    <property type="match status" value="1"/>
</dbReference>
<evidence type="ECO:0000259" key="1">
    <source>
        <dbReference type="Pfam" id="PF10545"/>
    </source>
</evidence>
<evidence type="ECO:0000313" key="3">
    <source>
        <dbReference type="Proteomes" id="UP001160148"/>
    </source>
</evidence>
<sequence>MSSSDECNRSGRANTPSPKICEFSDDNLNIDIDVLISEVQSRALLWDKSLDQYSDRNLKRAAWEEICVLLYPDFNKISRQQQKQIGK</sequence>
<protein>
    <recommendedName>
        <fullName evidence="1">MADF domain-containing protein</fullName>
    </recommendedName>
</protein>
<reference evidence="2 3" key="1">
    <citation type="submission" date="2023-01" db="EMBL/GenBank/DDBJ databases">
        <authorList>
            <person name="Whitehead M."/>
        </authorList>
    </citation>
    <scope>NUCLEOTIDE SEQUENCE [LARGE SCALE GENOMIC DNA]</scope>
</reference>
<feature type="domain" description="MADF" evidence="1">
    <location>
        <begin position="35"/>
        <end position="71"/>
    </location>
</feature>
<evidence type="ECO:0000313" key="2">
    <source>
        <dbReference type="EMBL" id="CAI6353060.1"/>
    </source>
</evidence>
<name>A0AAV0WB05_9HEMI</name>
<dbReference type="InterPro" id="IPR006578">
    <property type="entry name" value="MADF-dom"/>
</dbReference>
<dbReference type="Proteomes" id="UP001160148">
    <property type="component" value="Unassembled WGS sequence"/>
</dbReference>
<accession>A0AAV0WB05</accession>
<organism evidence="2 3">
    <name type="scientific">Macrosiphum euphorbiae</name>
    <name type="common">potato aphid</name>
    <dbReference type="NCBI Taxonomy" id="13131"/>
    <lineage>
        <taxon>Eukaryota</taxon>
        <taxon>Metazoa</taxon>
        <taxon>Ecdysozoa</taxon>
        <taxon>Arthropoda</taxon>
        <taxon>Hexapoda</taxon>
        <taxon>Insecta</taxon>
        <taxon>Pterygota</taxon>
        <taxon>Neoptera</taxon>
        <taxon>Paraneoptera</taxon>
        <taxon>Hemiptera</taxon>
        <taxon>Sternorrhyncha</taxon>
        <taxon>Aphidomorpha</taxon>
        <taxon>Aphidoidea</taxon>
        <taxon>Aphididae</taxon>
        <taxon>Macrosiphini</taxon>
        <taxon>Macrosiphum</taxon>
    </lineage>
</organism>